<accession>A0A7W7C8D7</accession>
<comment type="caution">
    <text evidence="3">The sequence shown here is derived from an EMBL/GenBank/DDBJ whole genome shotgun (WGS) entry which is preliminary data.</text>
</comment>
<dbReference type="Pfam" id="PF02698">
    <property type="entry name" value="DUF218"/>
    <property type="match status" value="1"/>
</dbReference>
<evidence type="ECO:0000313" key="3">
    <source>
        <dbReference type="EMBL" id="MBB4676439.1"/>
    </source>
</evidence>
<keyword evidence="1" id="KW-0472">Membrane</keyword>
<dbReference type="EMBL" id="JACHMH010000001">
    <property type="protein sequence ID" value="MBB4676439.1"/>
    <property type="molecule type" value="Genomic_DNA"/>
</dbReference>
<dbReference type="GO" id="GO:0005886">
    <property type="term" value="C:plasma membrane"/>
    <property type="evidence" value="ECO:0007669"/>
    <property type="project" value="TreeGrafter"/>
</dbReference>
<keyword evidence="1" id="KW-0812">Transmembrane</keyword>
<reference evidence="3 4" key="1">
    <citation type="submission" date="2020-08" db="EMBL/GenBank/DDBJ databases">
        <title>Sequencing the genomes of 1000 actinobacteria strains.</title>
        <authorList>
            <person name="Klenk H.-P."/>
        </authorList>
    </citation>
    <scope>NUCLEOTIDE SEQUENCE [LARGE SCALE GENOMIC DNA]</scope>
    <source>
        <strain evidence="3 4">DSM 44230</strain>
    </source>
</reference>
<dbReference type="Proteomes" id="UP000533598">
    <property type="component" value="Unassembled WGS sequence"/>
</dbReference>
<dbReference type="InterPro" id="IPR003848">
    <property type="entry name" value="DUF218"/>
</dbReference>
<evidence type="ECO:0000313" key="4">
    <source>
        <dbReference type="Proteomes" id="UP000533598"/>
    </source>
</evidence>
<dbReference type="RefSeq" id="WP_185002264.1">
    <property type="nucleotide sequence ID" value="NZ_BAAAUI010000015.1"/>
</dbReference>
<organism evidence="3 4">
    <name type="scientific">Crossiella cryophila</name>
    <dbReference type="NCBI Taxonomy" id="43355"/>
    <lineage>
        <taxon>Bacteria</taxon>
        <taxon>Bacillati</taxon>
        <taxon>Actinomycetota</taxon>
        <taxon>Actinomycetes</taxon>
        <taxon>Pseudonocardiales</taxon>
        <taxon>Pseudonocardiaceae</taxon>
        <taxon>Crossiella</taxon>
    </lineage>
</organism>
<dbReference type="AlphaFoldDB" id="A0A7W7C8D7"/>
<proteinExistence type="predicted"/>
<name>A0A7W7C8D7_9PSEU</name>
<dbReference type="PANTHER" id="PTHR30336">
    <property type="entry name" value="INNER MEMBRANE PROTEIN, PROBABLE PERMEASE"/>
    <property type="match status" value="1"/>
</dbReference>
<evidence type="ECO:0000256" key="1">
    <source>
        <dbReference type="SAM" id="Phobius"/>
    </source>
</evidence>
<feature type="domain" description="DUF218" evidence="2">
    <location>
        <begin position="52"/>
        <end position="208"/>
    </location>
</feature>
<keyword evidence="4" id="KW-1185">Reference proteome</keyword>
<sequence>MTAHAPTTGRRATARLLRRVLAGIVLLPLLIVGGTAFRVWQVARLDDRSTADIAVVLGAAQYGGRPSDVLEARLAHAQQLFERGVAKTVVTVGGRGLGDTYTEAEAGQRWLVGDETKSGTAKKAIPKDKVVAVNEGADTLGSLQAVAREAEKRGWHSAVIVSDPWHSLRARTMAGDTGLAAWASPTRRGPIVQTRETQLRYILRETAGVLYYRLTHTSTHMADNGLG</sequence>
<protein>
    <submittedName>
        <fullName evidence="3">Uncharacterized SAM-binding protein YcdF (DUF218 family)</fullName>
    </submittedName>
</protein>
<gene>
    <name evidence="3" type="ORF">HNR67_002557</name>
</gene>
<feature type="transmembrane region" description="Helical" evidence="1">
    <location>
        <begin position="20"/>
        <end position="40"/>
    </location>
</feature>
<dbReference type="CDD" id="cd06259">
    <property type="entry name" value="YdcF-like"/>
    <property type="match status" value="1"/>
</dbReference>
<dbReference type="PANTHER" id="PTHR30336:SF20">
    <property type="entry name" value="DUF218 DOMAIN-CONTAINING PROTEIN"/>
    <property type="match status" value="1"/>
</dbReference>
<keyword evidence="1" id="KW-1133">Transmembrane helix</keyword>
<dbReference type="InterPro" id="IPR051599">
    <property type="entry name" value="Cell_Envelope_Assoc"/>
</dbReference>
<evidence type="ECO:0000259" key="2">
    <source>
        <dbReference type="Pfam" id="PF02698"/>
    </source>
</evidence>